<evidence type="ECO:0000313" key="2">
    <source>
        <dbReference type="Proteomes" id="UP000075883"/>
    </source>
</evidence>
<organism evidence="1 2">
    <name type="scientific">Anopheles culicifacies</name>
    <dbReference type="NCBI Taxonomy" id="139723"/>
    <lineage>
        <taxon>Eukaryota</taxon>
        <taxon>Metazoa</taxon>
        <taxon>Ecdysozoa</taxon>
        <taxon>Arthropoda</taxon>
        <taxon>Hexapoda</taxon>
        <taxon>Insecta</taxon>
        <taxon>Pterygota</taxon>
        <taxon>Neoptera</taxon>
        <taxon>Endopterygota</taxon>
        <taxon>Diptera</taxon>
        <taxon>Nematocera</taxon>
        <taxon>Culicoidea</taxon>
        <taxon>Culicidae</taxon>
        <taxon>Anophelinae</taxon>
        <taxon>Anopheles</taxon>
        <taxon>culicifacies species complex</taxon>
    </lineage>
</organism>
<dbReference type="Proteomes" id="UP000075883">
    <property type="component" value="Unassembled WGS sequence"/>
</dbReference>
<dbReference type="EMBL" id="AXCM01001397">
    <property type="status" value="NOT_ANNOTATED_CDS"/>
    <property type="molecule type" value="Genomic_DNA"/>
</dbReference>
<name>A0A182M7S5_9DIPT</name>
<dbReference type="VEuPathDB" id="VectorBase:ACUA011591"/>
<reference evidence="2" key="1">
    <citation type="submission" date="2013-09" db="EMBL/GenBank/DDBJ databases">
        <title>The Genome Sequence of Anopheles culicifacies species A.</title>
        <authorList>
            <consortium name="The Broad Institute Genomics Platform"/>
            <person name="Neafsey D.E."/>
            <person name="Besansky N."/>
            <person name="Howell P."/>
            <person name="Walton C."/>
            <person name="Young S.K."/>
            <person name="Zeng Q."/>
            <person name="Gargeya S."/>
            <person name="Fitzgerald M."/>
            <person name="Haas B."/>
            <person name="Abouelleil A."/>
            <person name="Allen A.W."/>
            <person name="Alvarado L."/>
            <person name="Arachchi H.M."/>
            <person name="Berlin A.M."/>
            <person name="Chapman S.B."/>
            <person name="Gainer-Dewar J."/>
            <person name="Goldberg J."/>
            <person name="Griggs A."/>
            <person name="Gujja S."/>
            <person name="Hansen M."/>
            <person name="Howarth C."/>
            <person name="Imamovic A."/>
            <person name="Ireland A."/>
            <person name="Larimer J."/>
            <person name="McCowan C."/>
            <person name="Murphy C."/>
            <person name="Pearson M."/>
            <person name="Poon T.W."/>
            <person name="Priest M."/>
            <person name="Roberts A."/>
            <person name="Saif S."/>
            <person name="Shea T."/>
            <person name="Sisk P."/>
            <person name="Sykes S."/>
            <person name="Wortman J."/>
            <person name="Nusbaum C."/>
            <person name="Birren B."/>
        </authorList>
    </citation>
    <scope>NUCLEOTIDE SEQUENCE [LARGE SCALE GENOMIC DNA]</scope>
    <source>
        <strain evidence="2">A-37</strain>
    </source>
</reference>
<protein>
    <submittedName>
        <fullName evidence="1">Uncharacterized protein</fullName>
    </submittedName>
</protein>
<reference evidence="1" key="2">
    <citation type="submission" date="2020-05" db="UniProtKB">
        <authorList>
            <consortium name="EnsemblMetazoa"/>
        </authorList>
    </citation>
    <scope>IDENTIFICATION</scope>
    <source>
        <strain evidence="1">A-37</strain>
    </source>
</reference>
<accession>A0A182M7S5</accession>
<dbReference type="EnsemblMetazoa" id="ACUA011591-RA">
    <property type="protein sequence ID" value="ACUA011591-PA"/>
    <property type="gene ID" value="ACUA011591"/>
</dbReference>
<keyword evidence="2" id="KW-1185">Reference proteome</keyword>
<sequence>MVPTGIALMPYHQALNHRPASCCVIVPTGFEDDYRNLSTPYPPVAIRSMSQFDTNSSKLEVDDATGELPNSHPKPAACIGLRPFVRPPPVHGDGSFCPNAQMALDGKAIKEEIPDKDTYETSARKLKARVGGGREKFSHRGRWHATARNSTVWLDADTRPVKGTLCPGRIP</sequence>
<dbReference type="AlphaFoldDB" id="A0A182M7S5"/>
<evidence type="ECO:0000313" key="1">
    <source>
        <dbReference type="EnsemblMetazoa" id="ACUA011591-PA"/>
    </source>
</evidence>
<proteinExistence type="predicted"/>